<gene>
    <name evidence="1" type="ORF">I4F81_006017</name>
</gene>
<reference evidence="1" key="1">
    <citation type="submission" date="2019-11" db="EMBL/GenBank/DDBJ databases">
        <title>Nori genome reveals adaptations in red seaweeds to the harsh intertidal environment.</title>
        <authorList>
            <person name="Wang D."/>
            <person name="Mao Y."/>
        </authorList>
    </citation>
    <scope>NUCLEOTIDE SEQUENCE</scope>
    <source>
        <tissue evidence="1">Gametophyte</tissue>
    </source>
</reference>
<organism evidence="1 2">
    <name type="scientific">Pyropia yezoensis</name>
    <name type="common">Susabi-nori</name>
    <name type="synonym">Porphyra yezoensis</name>
    <dbReference type="NCBI Taxonomy" id="2788"/>
    <lineage>
        <taxon>Eukaryota</taxon>
        <taxon>Rhodophyta</taxon>
        <taxon>Bangiophyceae</taxon>
        <taxon>Bangiales</taxon>
        <taxon>Bangiaceae</taxon>
        <taxon>Pyropia</taxon>
    </lineage>
</organism>
<accession>A0ACC3BZZ7</accession>
<proteinExistence type="predicted"/>
<evidence type="ECO:0000313" key="2">
    <source>
        <dbReference type="Proteomes" id="UP000798662"/>
    </source>
</evidence>
<evidence type="ECO:0000313" key="1">
    <source>
        <dbReference type="EMBL" id="KAK1863462.1"/>
    </source>
</evidence>
<comment type="caution">
    <text evidence="1">The sequence shown here is derived from an EMBL/GenBank/DDBJ whole genome shotgun (WGS) entry which is preliminary data.</text>
</comment>
<name>A0ACC3BZZ7_PYRYE</name>
<sequence>MCWEMEGWVGGGSLPDVLEWLVKTWEAEVSHKPRAADVQSAAPGWTITTNGGPPVTLDAFLERGSYNSLMGPEDGYDPAAHSFASSHDAFRGAFPDGFAWEVLDVWSPPPTVAFSWHHFGAMKGAYGGSPPTGRMLHLYGSGVAHTVGGGGADGAALRIARVEIFYDPTVLLHQLAGKTGGAFDLSTPLPAEGGGQCPLGFGA</sequence>
<dbReference type="Proteomes" id="UP000798662">
    <property type="component" value="Chromosome 2"/>
</dbReference>
<dbReference type="EMBL" id="CM020619">
    <property type="protein sequence ID" value="KAK1863462.1"/>
    <property type="molecule type" value="Genomic_DNA"/>
</dbReference>
<keyword evidence="2" id="KW-1185">Reference proteome</keyword>
<protein>
    <submittedName>
        <fullName evidence="1">Uncharacterized protein</fullName>
    </submittedName>
</protein>